<dbReference type="InterPro" id="IPR036942">
    <property type="entry name" value="Beta-barrel_TonB_sf"/>
</dbReference>
<evidence type="ECO:0000256" key="10">
    <source>
        <dbReference type="ARBA" id="ARBA00023136"/>
    </source>
</evidence>
<reference evidence="17 18" key="1">
    <citation type="submission" date="2019-07" db="EMBL/GenBank/DDBJ databases">
        <title>Whole genome shotgun sequence of Acetobacter oeni NBRC 105207.</title>
        <authorList>
            <person name="Hosoyama A."/>
            <person name="Uohara A."/>
            <person name="Ohji S."/>
            <person name="Ichikawa N."/>
        </authorList>
    </citation>
    <scope>NUCLEOTIDE SEQUENCE [LARGE SCALE GENOMIC DNA]</scope>
    <source>
        <strain evidence="17 18">NBRC 105207</strain>
    </source>
</reference>
<evidence type="ECO:0000256" key="7">
    <source>
        <dbReference type="ARBA" id="ARBA00023004"/>
    </source>
</evidence>
<dbReference type="Pfam" id="PF00593">
    <property type="entry name" value="TonB_dep_Rec_b-barrel"/>
    <property type="match status" value="1"/>
</dbReference>
<comment type="similarity">
    <text evidence="12 13">Belongs to the TonB-dependent receptor family.</text>
</comment>
<dbReference type="EMBL" id="BJYG01000006">
    <property type="protein sequence ID" value="GEN62507.1"/>
    <property type="molecule type" value="Genomic_DNA"/>
</dbReference>
<feature type="domain" description="TonB-dependent receptor-like beta-barrel" evidence="15">
    <location>
        <begin position="343"/>
        <end position="806"/>
    </location>
</feature>
<protein>
    <submittedName>
        <fullName evidence="17">TonB-dependent receptor</fullName>
    </submittedName>
</protein>
<evidence type="ECO:0000256" key="13">
    <source>
        <dbReference type="RuleBase" id="RU003357"/>
    </source>
</evidence>
<evidence type="ECO:0000256" key="9">
    <source>
        <dbReference type="ARBA" id="ARBA00023077"/>
    </source>
</evidence>
<keyword evidence="2 12" id="KW-0813">Transport</keyword>
<keyword evidence="3 12" id="KW-1134">Transmembrane beta strand</keyword>
<keyword evidence="8" id="KW-0406">Ion transport</keyword>
<evidence type="ECO:0000256" key="11">
    <source>
        <dbReference type="ARBA" id="ARBA00023237"/>
    </source>
</evidence>
<evidence type="ECO:0000256" key="4">
    <source>
        <dbReference type="ARBA" id="ARBA00022496"/>
    </source>
</evidence>
<evidence type="ECO:0000256" key="8">
    <source>
        <dbReference type="ARBA" id="ARBA00023065"/>
    </source>
</evidence>
<dbReference type="OrthoDB" id="7229372at2"/>
<keyword evidence="17" id="KW-0675">Receptor</keyword>
<organism evidence="17 18">
    <name type="scientific">Acetobacter oeni</name>
    <dbReference type="NCBI Taxonomy" id="304077"/>
    <lineage>
        <taxon>Bacteria</taxon>
        <taxon>Pseudomonadati</taxon>
        <taxon>Pseudomonadota</taxon>
        <taxon>Alphaproteobacteria</taxon>
        <taxon>Acetobacterales</taxon>
        <taxon>Acetobacteraceae</taxon>
        <taxon>Acetobacter</taxon>
    </lineage>
</organism>
<dbReference type="PANTHER" id="PTHR32552">
    <property type="entry name" value="FERRICHROME IRON RECEPTOR-RELATED"/>
    <property type="match status" value="1"/>
</dbReference>
<evidence type="ECO:0000256" key="3">
    <source>
        <dbReference type="ARBA" id="ARBA00022452"/>
    </source>
</evidence>
<sequence length="845" mass="92881">MLCGGSADSRTPESDHIGRGSGASGTSRAHAALKPGGSKKAAPPSRTGLQSGNAEAVAVSARRNVQRNAEVRVGREVVDRMVSGTNVLRMLSQVPGVNFSASDALGIDNYGASIYLRGFFMDTIGVTLDGIPLNDQSYGNLNGLNVNNAVISDDIDHSNVSQGAGAVDLPSNTNLGGTMQFSTTDPKDKFGGKVLQGFGSYAMKRTYVRVDSGVLNSTGTKFFVDYARSYEKKYDSSSPDFMQQTDAKLVQPIGENSKMTAFFNWSDAQVWNYADKSQDILNTLGWRTESFYPNYRAAYAAAQWNWVCNGNDTLGFAGNSCGGGAGTINPLTGKPLALSGPNKLPAGWENTSEQADVAYYDGGQRTVDYIGGLNFDLELTRRLRWLTTFYGHSDTTYMSYGDPYVPSTTGAPLSEEVWTPRQERFGFNTAFEYHIGNHTIHTGAWFENNNQAESQYWFNEPVLGEGTPLKAIGPYTTYGKAIAENYGFQWNTNTFQYHVMDTWKPLNNLSVLFGFKSMIQTTSGGAQFTNTQSYDGTLPTYNGSLPNGSMTAAAAFLPHINASWRFLPNHEFYFDIAENMRPYGVLPTGGASAGGTSPWAVSSPAGSDVTSQQLFDSVRREARPERDWIYLVGYRYTSRPVMFSVDAYHADISHRLISASVGSLNDPETSVIDTRRATMYGMDASVTVRPFTQGIMRGLSLFNSVSYNHMTYGSNVSIMDGEGVFHNVRGAKMTGYPQVMYKASANYTWRRFNASFDVNYYSKRPYSIVNDTYVPSYWLANAGARYSLGDVWAMKNVMVAFNVYNLFNSKYISMMGQNGFPVSGDYQSLERGAVREYFGTISTEF</sequence>
<dbReference type="InterPro" id="IPR039426">
    <property type="entry name" value="TonB-dep_rcpt-like"/>
</dbReference>
<evidence type="ECO:0000256" key="2">
    <source>
        <dbReference type="ARBA" id="ARBA00022448"/>
    </source>
</evidence>
<evidence type="ECO:0000256" key="1">
    <source>
        <dbReference type="ARBA" id="ARBA00004571"/>
    </source>
</evidence>
<dbReference type="GO" id="GO:0015344">
    <property type="term" value="F:siderophore uptake transmembrane transporter activity"/>
    <property type="evidence" value="ECO:0007669"/>
    <property type="project" value="TreeGrafter"/>
</dbReference>
<evidence type="ECO:0000256" key="5">
    <source>
        <dbReference type="ARBA" id="ARBA00022692"/>
    </source>
</evidence>
<evidence type="ECO:0000313" key="18">
    <source>
        <dbReference type="Proteomes" id="UP000321746"/>
    </source>
</evidence>
<proteinExistence type="inferred from homology"/>
<dbReference type="PANTHER" id="PTHR32552:SF89">
    <property type="entry name" value="CATECHOLATE SIDEROPHORE RECEPTOR FIU"/>
    <property type="match status" value="1"/>
</dbReference>
<gene>
    <name evidence="17" type="primary">fecA_1</name>
    <name evidence="17" type="ORF">AOE01nite_07310</name>
</gene>
<name>A0A511XHS9_9PROT</name>
<dbReference type="Proteomes" id="UP000321746">
    <property type="component" value="Unassembled WGS sequence"/>
</dbReference>
<keyword evidence="10 12" id="KW-0472">Membrane</keyword>
<comment type="subcellular location">
    <subcellularLocation>
        <location evidence="1 12">Cell outer membrane</location>
        <topology evidence="1 12">Multi-pass membrane protein</topology>
    </subcellularLocation>
</comment>
<evidence type="ECO:0000313" key="17">
    <source>
        <dbReference type="EMBL" id="GEN62507.1"/>
    </source>
</evidence>
<keyword evidence="5 12" id="KW-0812">Transmembrane</keyword>
<dbReference type="Pfam" id="PF07715">
    <property type="entry name" value="Plug"/>
    <property type="match status" value="1"/>
</dbReference>
<evidence type="ECO:0000259" key="16">
    <source>
        <dbReference type="Pfam" id="PF07715"/>
    </source>
</evidence>
<comment type="caution">
    <text evidence="17">The sequence shown here is derived from an EMBL/GenBank/DDBJ whole genome shotgun (WGS) entry which is preliminary data.</text>
</comment>
<evidence type="ECO:0000256" key="14">
    <source>
        <dbReference type="SAM" id="MobiDB-lite"/>
    </source>
</evidence>
<keyword evidence="18" id="KW-1185">Reference proteome</keyword>
<keyword evidence="11 12" id="KW-0998">Cell outer membrane</keyword>
<keyword evidence="9 13" id="KW-0798">TonB box</keyword>
<dbReference type="InterPro" id="IPR012910">
    <property type="entry name" value="Plug_dom"/>
</dbReference>
<evidence type="ECO:0000259" key="15">
    <source>
        <dbReference type="Pfam" id="PF00593"/>
    </source>
</evidence>
<dbReference type="Gene3D" id="2.40.170.20">
    <property type="entry name" value="TonB-dependent receptor, beta-barrel domain"/>
    <property type="match status" value="1"/>
</dbReference>
<dbReference type="GO" id="GO:0009279">
    <property type="term" value="C:cell outer membrane"/>
    <property type="evidence" value="ECO:0007669"/>
    <property type="project" value="UniProtKB-SubCell"/>
</dbReference>
<dbReference type="PROSITE" id="PS52016">
    <property type="entry name" value="TONB_DEPENDENT_REC_3"/>
    <property type="match status" value="1"/>
</dbReference>
<dbReference type="InterPro" id="IPR000531">
    <property type="entry name" value="Beta-barrel_TonB"/>
</dbReference>
<feature type="region of interest" description="Disordered" evidence="14">
    <location>
        <begin position="1"/>
        <end position="61"/>
    </location>
</feature>
<accession>A0A511XHS9</accession>
<dbReference type="AlphaFoldDB" id="A0A511XHS9"/>
<keyword evidence="7" id="KW-0408">Iron</keyword>
<evidence type="ECO:0000256" key="12">
    <source>
        <dbReference type="PROSITE-ProRule" id="PRU01360"/>
    </source>
</evidence>
<dbReference type="SUPFAM" id="SSF56935">
    <property type="entry name" value="Porins"/>
    <property type="match status" value="1"/>
</dbReference>
<dbReference type="Gene3D" id="2.170.130.10">
    <property type="entry name" value="TonB-dependent receptor, plug domain"/>
    <property type="match status" value="1"/>
</dbReference>
<dbReference type="InterPro" id="IPR037066">
    <property type="entry name" value="Plug_dom_sf"/>
</dbReference>
<evidence type="ECO:0000256" key="6">
    <source>
        <dbReference type="ARBA" id="ARBA00022729"/>
    </source>
</evidence>
<keyword evidence="4" id="KW-0410">Iron transport</keyword>
<keyword evidence="6" id="KW-0732">Signal</keyword>
<feature type="domain" description="TonB-dependent receptor plug" evidence="16">
    <location>
        <begin position="68"/>
        <end position="172"/>
    </location>
</feature>